<reference evidence="2 3" key="1">
    <citation type="journal article" date="2011" name="J. Bacteriol.">
        <title>Genome sequence of Halorhabdus tiamatea, the first archaeon isolated from a deep-sea anoxic brine lake.</title>
        <authorList>
            <person name="Antunes A."/>
            <person name="Alam I."/>
            <person name="Bajic V.B."/>
            <person name="Stingl U."/>
        </authorList>
    </citation>
    <scope>NUCLEOTIDE SEQUENCE [LARGE SCALE GENOMIC DNA]</scope>
    <source>
        <strain evidence="2 3">SARL4B</strain>
    </source>
</reference>
<feature type="compositionally biased region" description="Acidic residues" evidence="1">
    <location>
        <begin position="143"/>
        <end position="191"/>
    </location>
</feature>
<feature type="compositionally biased region" description="Polar residues" evidence="1">
    <location>
        <begin position="73"/>
        <end position="82"/>
    </location>
</feature>
<reference evidence="2 3" key="2">
    <citation type="journal article" date="2013" name="PLoS ONE">
        <title>INDIGO - INtegrated Data Warehouse of MIcrobial GenOmes with Examples from the Red Sea Extremophiles.</title>
        <authorList>
            <person name="Alam I."/>
            <person name="Antunes A."/>
            <person name="Kamau A.A."/>
            <person name="Ba Alawi W."/>
            <person name="Kalkatawi M."/>
            <person name="Stingl U."/>
            <person name="Bajic V.B."/>
        </authorList>
    </citation>
    <scope>NUCLEOTIDE SEQUENCE [LARGE SCALE GENOMIC DNA]</scope>
    <source>
        <strain evidence="2 3">SARL4B</strain>
    </source>
</reference>
<gene>
    <name evidence="2" type="ORF">HLRTI_001876</name>
</gene>
<dbReference type="RefSeq" id="WP_008528343.1">
    <property type="nucleotide sequence ID" value="NC_021921.1"/>
</dbReference>
<protein>
    <submittedName>
        <fullName evidence="2">Uncharacterized protein</fullName>
    </submittedName>
</protein>
<dbReference type="Proteomes" id="UP000003861">
    <property type="component" value="Unassembled WGS sequence"/>
</dbReference>
<evidence type="ECO:0000313" key="2">
    <source>
        <dbReference type="EMBL" id="ERJ06113.1"/>
    </source>
</evidence>
<feature type="region of interest" description="Disordered" evidence="1">
    <location>
        <begin position="66"/>
        <end position="191"/>
    </location>
</feature>
<dbReference type="AlphaFoldDB" id="U2E1C6"/>
<name>U2E1C6_9EURY</name>
<proteinExistence type="predicted"/>
<dbReference type="PATRIC" id="fig|1033806.13.peg.1649"/>
<evidence type="ECO:0000256" key="1">
    <source>
        <dbReference type="SAM" id="MobiDB-lite"/>
    </source>
</evidence>
<organism evidence="2 3">
    <name type="scientific">Halorhabdus tiamatea SARL4B</name>
    <dbReference type="NCBI Taxonomy" id="1033806"/>
    <lineage>
        <taxon>Archaea</taxon>
        <taxon>Methanobacteriati</taxon>
        <taxon>Methanobacteriota</taxon>
        <taxon>Stenosarchaea group</taxon>
        <taxon>Halobacteria</taxon>
        <taxon>Halobacteriales</taxon>
        <taxon>Haloarculaceae</taxon>
        <taxon>Halorhabdus</taxon>
    </lineage>
</organism>
<feature type="compositionally biased region" description="Acidic residues" evidence="1">
    <location>
        <begin position="98"/>
        <end position="110"/>
    </location>
</feature>
<comment type="caution">
    <text evidence="2">The sequence shown here is derived from an EMBL/GenBank/DDBJ whole genome shotgun (WGS) entry which is preliminary data.</text>
</comment>
<sequence>MDLDLDPDLAETLAEEADERGFKSAEAYARWLLEHRQAVLQPPGERVEARLDQLAGRVESLAAALTDEALDQPRTSATSSDPSDWFDASRESHAWNPDQDETTLADEDTSQTEPEGFAFVGEDDVGTEDDEVEASASAFAYSDDLEPPGETADESPEPPAEPEDGADDDEIADAIADVDIEEETDGDADSE</sequence>
<evidence type="ECO:0000313" key="3">
    <source>
        <dbReference type="Proteomes" id="UP000003861"/>
    </source>
</evidence>
<dbReference type="GeneID" id="43502935"/>
<accession>U2E1C6</accession>
<dbReference type="OrthoDB" id="242831at2157"/>
<feature type="compositionally biased region" description="Acidic residues" evidence="1">
    <location>
        <begin position="121"/>
        <end position="133"/>
    </location>
</feature>
<dbReference type="EMBL" id="AFNT02000020">
    <property type="protein sequence ID" value="ERJ06113.1"/>
    <property type="molecule type" value="Genomic_DNA"/>
</dbReference>